<feature type="domain" description="Methyltransferase" evidence="2">
    <location>
        <begin position="99"/>
        <end position="192"/>
    </location>
</feature>
<protein>
    <submittedName>
        <fullName evidence="3">Class I SAM-dependent methyltransferase</fullName>
    </submittedName>
</protein>
<name>A0A4U3LQV1_9ACTN</name>
<dbReference type="OrthoDB" id="8385759at2"/>
<dbReference type="InterPro" id="IPR041698">
    <property type="entry name" value="Methyltransf_25"/>
</dbReference>
<dbReference type="InterPro" id="IPR029063">
    <property type="entry name" value="SAM-dependent_MTases_sf"/>
</dbReference>
<reference evidence="3 4" key="1">
    <citation type="submission" date="2019-04" db="EMBL/GenBank/DDBJ databases">
        <title>Kribbella sp. NEAU-THZ 27 nov., a novel actinomycete isolated from soil.</title>
        <authorList>
            <person name="Duan L."/>
        </authorList>
    </citation>
    <scope>NUCLEOTIDE SEQUENCE [LARGE SCALE GENOMIC DNA]</scope>
    <source>
        <strain evidence="4">NEAU-THZ27</strain>
    </source>
</reference>
<dbReference type="SUPFAM" id="SSF53335">
    <property type="entry name" value="S-adenosyl-L-methionine-dependent methyltransferases"/>
    <property type="match status" value="1"/>
</dbReference>
<evidence type="ECO:0000313" key="3">
    <source>
        <dbReference type="EMBL" id="TKK77739.1"/>
    </source>
</evidence>
<dbReference type="EMBL" id="SZPZ01000003">
    <property type="protein sequence ID" value="TKK77739.1"/>
    <property type="molecule type" value="Genomic_DNA"/>
</dbReference>
<dbReference type="Proteomes" id="UP000305836">
    <property type="component" value="Unassembled WGS sequence"/>
</dbReference>
<proteinExistence type="predicted"/>
<dbReference type="AlphaFoldDB" id="A0A4U3LQV1"/>
<evidence type="ECO:0000256" key="1">
    <source>
        <dbReference type="ARBA" id="ARBA00022679"/>
    </source>
</evidence>
<keyword evidence="1 3" id="KW-0808">Transferase</keyword>
<dbReference type="Gene3D" id="3.40.50.150">
    <property type="entry name" value="Vaccinia Virus protein VP39"/>
    <property type="match status" value="1"/>
</dbReference>
<keyword evidence="4" id="KW-1185">Reference proteome</keyword>
<organism evidence="3 4">
    <name type="scientific">Kribbella jiaozuonensis</name>
    <dbReference type="NCBI Taxonomy" id="2575441"/>
    <lineage>
        <taxon>Bacteria</taxon>
        <taxon>Bacillati</taxon>
        <taxon>Actinomycetota</taxon>
        <taxon>Actinomycetes</taxon>
        <taxon>Propionibacteriales</taxon>
        <taxon>Kribbellaceae</taxon>
        <taxon>Kribbella</taxon>
    </lineage>
</organism>
<evidence type="ECO:0000313" key="4">
    <source>
        <dbReference type="Proteomes" id="UP000305836"/>
    </source>
</evidence>
<accession>A0A4U3LQV1</accession>
<dbReference type="GO" id="GO:0008168">
    <property type="term" value="F:methyltransferase activity"/>
    <property type="evidence" value="ECO:0007669"/>
    <property type="project" value="UniProtKB-KW"/>
</dbReference>
<dbReference type="GO" id="GO:0032259">
    <property type="term" value="P:methylation"/>
    <property type="evidence" value="ECO:0007669"/>
    <property type="project" value="UniProtKB-KW"/>
</dbReference>
<dbReference type="Pfam" id="PF13649">
    <property type="entry name" value="Methyltransf_25"/>
    <property type="match status" value="1"/>
</dbReference>
<dbReference type="CDD" id="cd02440">
    <property type="entry name" value="AdoMet_MTases"/>
    <property type="match status" value="1"/>
</dbReference>
<evidence type="ECO:0000259" key="2">
    <source>
        <dbReference type="Pfam" id="PF13649"/>
    </source>
</evidence>
<dbReference type="PANTHER" id="PTHR43861">
    <property type="entry name" value="TRANS-ACONITATE 2-METHYLTRANSFERASE-RELATED"/>
    <property type="match status" value="1"/>
</dbReference>
<keyword evidence="3" id="KW-0489">Methyltransferase</keyword>
<comment type="caution">
    <text evidence="3">The sequence shown here is derived from an EMBL/GenBank/DDBJ whole genome shotgun (WGS) entry which is preliminary data.</text>
</comment>
<gene>
    <name evidence="3" type="ORF">FDA38_21625</name>
</gene>
<sequence>MVVPATGDDGAGRHDPVPVVLRRAQDVARAAGPLIPLSCWVPAPSVDSVLTDITESNRAGWNQIHSARPGQPASYFAGGGSTLSADELAAAGSVRDRRVLQLACSCGDEVLSWAQLGAVVTGVDISEVALEMARSKSAAAGIPADFRRADMLALPADLTGFDLIYLSWGAICWVPDLTVFATLIASRLAPGGSILLADHHPVWEVLAVQGPGQLTVAADYFGRSTPRATIENTKLPTGARDNPDAPTFTAFVWPPSDIITALLAAGLTLSAFQESPVAEMYPALGPMATHLPAVYLIKATRNVSHETLQQVAE</sequence>